<keyword evidence="5 6" id="KW-0472">Membrane</keyword>
<dbReference type="GO" id="GO:0015297">
    <property type="term" value="F:antiporter activity"/>
    <property type="evidence" value="ECO:0007669"/>
    <property type="project" value="InterPro"/>
</dbReference>
<dbReference type="OrthoDB" id="2126698at2759"/>
<evidence type="ECO:0000256" key="6">
    <source>
        <dbReference type="RuleBase" id="RU004914"/>
    </source>
</evidence>
<keyword evidence="4 6" id="KW-1133">Transmembrane helix</keyword>
<dbReference type="GO" id="GO:0042910">
    <property type="term" value="F:xenobiotic transmembrane transporter activity"/>
    <property type="evidence" value="ECO:0007669"/>
    <property type="project" value="InterPro"/>
</dbReference>
<feature type="region of interest" description="Disordered" evidence="7">
    <location>
        <begin position="1"/>
        <end position="24"/>
    </location>
</feature>
<dbReference type="Proteomes" id="UP000504607">
    <property type="component" value="Chromosome 3"/>
</dbReference>
<dbReference type="InterPro" id="IPR002528">
    <property type="entry name" value="MATE_fam"/>
</dbReference>
<feature type="transmembrane region" description="Helical" evidence="6">
    <location>
        <begin position="464"/>
        <end position="487"/>
    </location>
</feature>
<dbReference type="InParanoid" id="A0A6I9QWQ8"/>
<feature type="transmembrane region" description="Helical" evidence="6">
    <location>
        <begin position="243"/>
        <end position="262"/>
    </location>
</feature>
<reference evidence="9" key="1">
    <citation type="submission" date="2025-08" db="UniProtKB">
        <authorList>
            <consortium name="RefSeq"/>
        </authorList>
    </citation>
    <scope>IDENTIFICATION</scope>
</reference>
<dbReference type="AlphaFoldDB" id="A0A6I9QWQ8"/>
<comment type="similarity">
    <text evidence="2 6">Belongs to the multi antimicrobial extrusion (MATE) (TC 2.A.66.1) family.</text>
</comment>
<comment type="subcellular location">
    <subcellularLocation>
        <location evidence="1">Membrane</location>
        <topology evidence="1">Multi-pass membrane protein</topology>
    </subcellularLocation>
</comment>
<dbReference type="InterPro" id="IPR045069">
    <property type="entry name" value="MATE_euk"/>
</dbReference>
<dbReference type="KEGG" id="egu:105041148"/>
<keyword evidence="8" id="KW-1185">Reference proteome</keyword>
<feature type="transmembrane region" description="Helical" evidence="6">
    <location>
        <begin position="70"/>
        <end position="92"/>
    </location>
</feature>
<evidence type="ECO:0000256" key="3">
    <source>
        <dbReference type="ARBA" id="ARBA00022692"/>
    </source>
</evidence>
<accession>A0A6I9QWQ8</accession>
<sequence length="510" mass="54789">MRGEGGGLDSSPLLPTPIPERGGSSCSTGAVVVAGEGGEKDLFCSLCSRSDDAGGIVAEVRRQLWLAGPLIAVSLLHYSIQVIAVMFVGHLGELPLSGASMATSFANVTGFSVLLGMASALDTLCGQSYGAKQYHMLGIHMQRAMLVLLLASIPLAFIWAYTSQILMAVGQNPEISMEAGLYACWLIPGLFAYGLLQCYVRFLQTQNIVFPMLLTSGITVLLHIIVCWILVYNSDLGNKGAAMATTISYWINVFLLATYVKFSQACKKTWTGLSVEALHDILNFLRLAVPSAFMTCLEYWSFEMVVLLSGLLPNPKLETSVLSISLNTMWMVYMIPTGLGSAVSIRVSNELGGGNPQAARLSVYAALIMAITEGLMVALLTILVRHVWGYLYSNEEEVAKYVSVMMPILATSDFMDGIQCTLSGAARGCGLQKICSLVNLGAYYVVGIPSAILFAFVLHVGGKGLWMGIICALIVQVTILVAMMLCTDWNQEARKAKSRACNFASTAEAL</sequence>
<proteinExistence type="inferred from homology"/>
<name>A0A6I9QWQ8_ELAGV</name>
<dbReference type="GeneID" id="105041148"/>
<gene>
    <name evidence="9" type="primary">LOC105041148</name>
</gene>
<feature type="transmembrane region" description="Helical" evidence="6">
    <location>
        <begin position="208"/>
        <end position="231"/>
    </location>
</feature>
<evidence type="ECO:0000313" key="9">
    <source>
        <dbReference type="RefSeq" id="XP_010916291.1"/>
    </source>
</evidence>
<evidence type="ECO:0000256" key="1">
    <source>
        <dbReference type="ARBA" id="ARBA00004141"/>
    </source>
</evidence>
<organism evidence="8 9">
    <name type="scientific">Elaeis guineensis var. tenera</name>
    <name type="common">Oil palm</name>
    <dbReference type="NCBI Taxonomy" id="51953"/>
    <lineage>
        <taxon>Eukaryota</taxon>
        <taxon>Viridiplantae</taxon>
        <taxon>Streptophyta</taxon>
        <taxon>Embryophyta</taxon>
        <taxon>Tracheophyta</taxon>
        <taxon>Spermatophyta</taxon>
        <taxon>Magnoliopsida</taxon>
        <taxon>Liliopsida</taxon>
        <taxon>Arecaceae</taxon>
        <taxon>Arecoideae</taxon>
        <taxon>Cocoseae</taxon>
        <taxon>Elaeidinae</taxon>
        <taxon>Elaeis</taxon>
    </lineage>
</organism>
<evidence type="ECO:0000256" key="4">
    <source>
        <dbReference type="ARBA" id="ARBA00022989"/>
    </source>
</evidence>
<feature type="transmembrane region" description="Helical" evidence="6">
    <location>
        <begin position="104"/>
        <end position="125"/>
    </location>
</feature>
<feature type="transmembrane region" description="Helical" evidence="6">
    <location>
        <begin position="179"/>
        <end position="196"/>
    </location>
</feature>
<evidence type="ECO:0000313" key="8">
    <source>
        <dbReference type="Proteomes" id="UP000504607"/>
    </source>
</evidence>
<dbReference type="RefSeq" id="XP_010916291.1">
    <property type="nucleotide sequence ID" value="XM_010917989.3"/>
</dbReference>
<dbReference type="PANTHER" id="PTHR11206">
    <property type="entry name" value="MULTIDRUG RESISTANCE PROTEIN"/>
    <property type="match status" value="1"/>
</dbReference>
<dbReference type="FunCoup" id="A0A6I9QWQ8">
    <property type="interactions" value="1060"/>
</dbReference>
<dbReference type="GO" id="GO:1990961">
    <property type="term" value="P:xenobiotic detoxification by transmembrane export across the plasma membrane"/>
    <property type="evidence" value="ECO:0007669"/>
    <property type="project" value="InterPro"/>
</dbReference>
<feature type="transmembrane region" description="Helical" evidence="6">
    <location>
        <begin position="146"/>
        <end position="167"/>
    </location>
</feature>
<feature type="transmembrane region" description="Helical" evidence="6">
    <location>
        <begin position="363"/>
        <end position="384"/>
    </location>
</feature>
<dbReference type="NCBIfam" id="TIGR00797">
    <property type="entry name" value="matE"/>
    <property type="match status" value="1"/>
</dbReference>
<evidence type="ECO:0000256" key="2">
    <source>
        <dbReference type="ARBA" id="ARBA00010199"/>
    </source>
</evidence>
<feature type="transmembrane region" description="Helical" evidence="6">
    <location>
        <begin position="437"/>
        <end position="458"/>
    </location>
</feature>
<evidence type="ECO:0000256" key="7">
    <source>
        <dbReference type="SAM" id="MobiDB-lite"/>
    </source>
</evidence>
<feature type="transmembrane region" description="Helical" evidence="6">
    <location>
        <begin position="322"/>
        <end position="343"/>
    </location>
</feature>
<dbReference type="GO" id="GO:0016020">
    <property type="term" value="C:membrane"/>
    <property type="evidence" value="ECO:0007669"/>
    <property type="project" value="UniProtKB-SubCell"/>
</dbReference>
<protein>
    <recommendedName>
        <fullName evidence="6">Protein DETOXIFICATION</fullName>
    </recommendedName>
    <alternativeName>
        <fullName evidence="6">Multidrug and toxic compound extrusion protein</fullName>
    </alternativeName>
</protein>
<dbReference type="CDD" id="cd13132">
    <property type="entry name" value="MATE_eukaryotic"/>
    <property type="match status" value="1"/>
</dbReference>
<dbReference type="Pfam" id="PF01554">
    <property type="entry name" value="MatE"/>
    <property type="match status" value="2"/>
</dbReference>
<keyword evidence="3 6" id="KW-0812">Transmembrane</keyword>
<evidence type="ECO:0000256" key="5">
    <source>
        <dbReference type="ARBA" id="ARBA00023136"/>
    </source>
</evidence>